<dbReference type="Pfam" id="PF06230">
    <property type="entry name" value="LpxI_C"/>
    <property type="match status" value="1"/>
</dbReference>
<proteinExistence type="predicted"/>
<protein>
    <submittedName>
        <fullName evidence="3">DUF1009 domain-containing protein</fullName>
    </submittedName>
</protein>
<dbReference type="RefSeq" id="WP_126044795.1">
    <property type="nucleotide sequence ID" value="NZ_RXFM01000044.1"/>
</dbReference>
<dbReference type="EMBL" id="RXFM01000044">
    <property type="protein sequence ID" value="RST66235.1"/>
    <property type="molecule type" value="Genomic_DNA"/>
</dbReference>
<dbReference type="AlphaFoldDB" id="A0A429XJH7"/>
<keyword evidence="4" id="KW-1185">Reference proteome</keyword>
<dbReference type="PANTHER" id="PTHR39962:SF1">
    <property type="entry name" value="LPXI FAMILY PROTEIN"/>
    <property type="match status" value="1"/>
</dbReference>
<accession>A0A429XJH7</accession>
<dbReference type="PANTHER" id="PTHR39962">
    <property type="entry name" value="BLL4848 PROTEIN"/>
    <property type="match status" value="1"/>
</dbReference>
<dbReference type="InterPro" id="IPR043167">
    <property type="entry name" value="LpxI_C_sf"/>
</dbReference>
<dbReference type="Gene3D" id="3.40.50.20">
    <property type="match status" value="1"/>
</dbReference>
<feature type="domain" description="LpxI C-terminal" evidence="1">
    <location>
        <begin position="139"/>
        <end position="269"/>
    </location>
</feature>
<gene>
    <name evidence="3" type="ORF">EIC27_03715</name>
</gene>
<dbReference type="Gene3D" id="3.40.140.80">
    <property type="match status" value="1"/>
</dbReference>
<comment type="caution">
    <text evidence="3">The sequence shown here is derived from an EMBL/GenBank/DDBJ whole genome shotgun (WGS) entry which is preliminary data.</text>
</comment>
<evidence type="ECO:0000313" key="4">
    <source>
        <dbReference type="Proteomes" id="UP000279470"/>
    </source>
</evidence>
<name>A0A429XJH7_9RICK</name>
<dbReference type="InterPro" id="IPR041255">
    <property type="entry name" value="LpxI_N"/>
</dbReference>
<dbReference type="Pfam" id="PF17930">
    <property type="entry name" value="LpxI_N"/>
    <property type="match status" value="1"/>
</dbReference>
<reference evidence="4" key="1">
    <citation type="submission" date="2018-11" db="EMBL/GenBank/DDBJ databases">
        <title>Phylogenetic, genomic, and biogeographic characterization of a novel and ubiquitous marine invertebrate-associated Rickettsiales parasite, Candidatus Marinoinvertebrata rohwerii, gen. nov., sp. nov.</title>
        <authorList>
            <person name="Klinges J.G."/>
            <person name="Rosales S.M."/>
            <person name="Mcminds R."/>
            <person name="Shaver E.C."/>
            <person name="Shantz A."/>
            <person name="Peters E.C."/>
            <person name="Burkepile D.E."/>
            <person name="Silliman B.R."/>
            <person name="Vega Thurber R.L."/>
        </authorList>
    </citation>
    <scope>NUCLEOTIDE SEQUENCE [LARGE SCALE GENOMIC DNA]</scope>
    <source>
        <strain evidence="4">a_cerv_44</strain>
    </source>
</reference>
<dbReference type="InterPro" id="IPR053174">
    <property type="entry name" value="LpxI"/>
</dbReference>
<dbReference type="InterPro" id="IPR010415">
    <property type="entry name" value="LpxI_C"/>
</dbReference>
<dbReference type="Proteomes" id="UP000279470">
    <property type="component" value="Unassembled WGS sequence"/>
</dbReference>
<evidence type="ECO:0000259" key="2">
    <source>
        <dbReference type="Pfam" id="PF17930"/>
    </source>
</evidence>
<evidence type="ECO:0000259" key="1">
    <source>
        <dbReference type="Pfam" id="PF06230"/>
    </source>
</evidence>
<sequence>MNKINSIGIIAGQGLLPKIIYDECLNKGIKVKIIGLKGEINEKIFKGINYDLFHPCSISNIFNYLQSNNLKNIVIAGKVKRIHLSKLIFDKIGFKIFTQIIKSGFNDNSIYSIIIKFFENHGFKIISPNTIAKDILVKSGVMTNCEIPKKQKEDIEKGVDILKGIIKYDIGQAMIINNGLVLGVEAVEGTNELIKRCFKYKDQEIGGILIKLCKPHQDKRLDLPCIGPDTIKNIAKYSYKGIVVEAKKSIIIASETTIKLANENKIFIYGV</sequence>
<feature type="domain" description="LpxI N-terminal" evidence="2">
    <location>
        <begin position="7"/>
        <end position="134"/>
    </location>
</feature>
<evidence type="ECO:0000313" key="3">
    <source>
        <dbReference type="EMBL" id="RST66235.1"/>
    </source>
</evidence>
<dbReference type="OrthoDB" id="9789836at2"/>
<organism evidence="3 4">
    <name type="scientific">Candidatus Aquarickettsia rohweri</name>
    <dbReference type="NCBI Taxonomy" id="2602574"/>
    <lineage>
        <taxon>Bacteria</taxon>
        <taxon>Pseudomonadati</taxon>
        <taxon>Pseudomonadota</taxon>
        <taxon>Alphaproteobacteria</taxon>
        <taxon>Rickettsiales</taxon>
        <taxon>Candidatus Midichloriaceae</taxon>
        <taxon>Candidatus Aquarickettsia</taxon>
    </lineage>
</organism>